<dbReference type="EMBL" id="JAFLRJ010000983">
    <property type="protein sequence ID" value="MBO0517912.1"/>
    <property type="molecule type" value="Genomic_DNA"/>
</dbReference>
<dbReference type="Proteomes" id="UP000664167">
    <property type="component" value="Unassembled WGS sequence"/>
</dbReference>
<proteinExistence type="predicted"/>
<protein>
    <submittedName>
        <fullName evidence="2">Uncharacterized protein</fullName>
    </submittedName>
</protein>
<dbReference type="RefSeq" id="WP_206969758.1">
    <property type="nucleotide sequence ID" value="NZ_JAFLRJ010000983.1"/>
</dbReference>
<evidence type="ECO:0000313" key="3">
    <source>
        <dbReference type="Proteomes" id="UP000664167"/>
    </source>
</evidence>
<gene>
    <name evidence="2" type="ORF">J0695_40185</name>
</gene>
<accession>A0A939FG20</accession>
<evidence type="ECO:0000313" key="2">
    <source>
        <dbReference type="EMBL" id="MBO0517912.1"/>
    </source>
</evidence>
<evidence type="ECO:0000256" key="1">
    <source>
        <dbReference type="SAM" id="MobiDB-lite"/>
    </source>
</evidence>
<feature type="compositionally biased region" description="Basic and acidic residues" evidence="1">
    <location>
        <begin position="12"/>
        <end position="23"/>
    </location>
</feature>
<keyword evidence="3" id="KW-1185">Reference proteome</keyword>
<organism evidence="2 3">
    <name type="scientific">Streptomyces beijiangensis</name>
    <dbReference type="NCBI Taxonomy" id="163361"/>
    <lineage>
        <taxon>Bacteria</taxon>
        <taxon>Bacillati</taxon>
        <taxon>Actinomycetota</taxon>
        <taxon>Actinomycetes</taxon>
        <taxon>Kitasatosporales</taxon>
        <taxon>Streptomycetaceae</taxon>
        <taxon>Streptomyces</taxon>
    </lineage>
</organism>
<name>A0A939FG20_9ACTN</name>
<dbReference type="AlphaFoldDB" id="A0A939FG20"/>
<feature type="non-terminal residue" evidence="2">
    <location>
        <position position="60"/>
    </location>
</feature>
<feature type="region of interest" description="Disordered" evidence="1">
    <location>
        <begin position="1"/>
        <end position="47"/>
    </location>
</feature>
<reference evidence="2" key="1">
    <citation type="submission" date="2021-03" db="EMBL/GenBank/DDBJ databases">
        <title>Streptomyces poriferae sp. nov., a novel marine sponge-derived Actinobacteria species with anti-MRSA activity.</title>
        <authorList>
            <person name="Sandoval-Powers M."/>
            <person name="Kralova S."/>
            <person name="Nguyen G.-S."/>
            <person name="Fawwal D."/>
            <person name="Degnes K."/>
            <person name="Klinkenberg G."/>
            <person name="Sletta H."/>
            <person name="Wentzel A."/>
            <person name="Liles M.R."/>
        </authorList>
    </citation>
    <scope>NUCLEOTIDE SEQUENCE</scope>
    <source>
        <strain evidence="2">DSM 41794</strain>
    </source>
</reference>
<comment type="caution">
    <text evidence="2">The sequence shown here is derived from an EMBL/GenBank/DDBJ whole genome shotgun (WGS) entry which is preliminary data.</text>
</comment>
<sequence>MSHESPAGTEELTMRNDHPERPAGRRGPPRGRAPAANSRVRGAVGRWPAARWAAVGRGAQ</sequence>